<evidence type="ECO:0000313" key="5">
    <source>
        <dbReference type="Proteomes" id="UP000801864"/>
    </source>
</evidence>
<proteinExistence type="inferred from homology"/>
<dbReference type="Gene3D" id="3.90.25.10">
    <property type="entry name" value="UDP-galactose 4-epimerase, domain 1"/>
    <property type="match status" value="1"/>
</dbReference>
<gene>
    <name evidence="4" type="ORF">CFAM422_008773</name>
</gene>
<organism evidence="4 5">
    <name type="scientific">Trichoderma lentiforme</name>
    <dbReference type="NCBI Taxonomy" id="1567552"/>
    <lineage>
        <taxon>Eukaryota</taxon>
        <taxon>Fungi</taxon>
        <taxon>Dikarya</taxon>
        <taxon>Ascomycota</taxon>
        <taxon>Pezizomycotina</taxon>
        <taxon>Sordariomycetes</taxon>
        <taxon>Hypocreomycetidae</taxon>
        <taxon>Hypocreales</taxon>
        <taxon>Hypocreaceae</taxon>
        <taxon>Trichoderma</taxon>
    </lineage>
</organism>
<keyword evidence="5" id="KW-1185">Reference proteome</keyword>
<dbReference type="EMBL" id="QLNT01000016">
    <property type="protein sequence ID" value="KAF3066851.1"/>
    <property type="molecule type" value="Genomic_DNA"/>
</dbReference>
<dbReference type="Proteomes" id="UP000801864">
    <property type="component" value="Unassembled WGS sequence"/>
</dbReference>
<evidence type="ECO:0000256" key="2">
    <source>
        <dbReference type="ARBA" id="ARBA00022857"/>
    </source>
</evidence>
<dbReference type="InterPro" id="IPR036291">
    <property type="entry name" value="NAD(P)-bd_dom_sf"/>
</dbReference>
<dbReference type="GO" id="GO:0005634">
    <property type="term" value="C:nucleus"/>
    <property type="evidence" value="ECO:0007669"/>
    <property type="project" value="TreeGrafter"/>
</dbReference>
<dbReference type="SUPFAM" id="SSF51735">
    <property type="entry name" value="NAD(P)-binding Rossmann-fold domains"/>
    <property type="match status" value="1"/>
</dbReference>
<sequence>MSKVILILGGAGAQNSAVARELVKNEDFSVKILSRNAKSEESVSLAATPRITVVEGDTYDEDNLVSAFEGVYGVFVNTNGFAIGEKAEIFWGIRIYEIAYWAGVKHFVYSSLPFVSKKSGFNPKYRVPFVDGKAKVVDFLKAQPTDKMNWSAIESGPYPESHLATWSPAKGDDGVYVFRMPIEADGAMAMVGLVDFAWFARYMFEHPKEFEADLLSVGIDHVNGNTIAAAFTAVTGEPARFEPLPLSAVAESWPKTKIGLAGSPGYEDPTLKTMAEMFVPWFTIWQESGGNKGLWTKDYARLDKIHPKRIKTIEEWMRSVGYSTDKYPSALKSGLFGDSAAEVKLVNDDKKRK</sequence>
<evidence type="ECO:0000259" key="3">
    <source>
        <dbReference type="Pfam" id="PF05368"/>
    </source>
</evidence>
<name>A0A9P4XAY6_9HYPO</name>
<protein>
    <submittedName>
        <fullName evidence="4">NmrA family domain-containing protein</fullName>
    </submittedName>
</protein>
<dbReference type="PANTHER" id="PTHR42748:SF14">
    <property type="entry name" value="SNOAL-LIKE DOMAIN-CONTAINING PROTEIN"/>
    <property type="match status" value="1"/>
</dbReference>
<dbReference type="Gene3D" id="3.40.50.720">
    <property type="entry name" value="NAD(P)-binding Rossmann-like Domain"/>
    <property type="match status" value="1"/>
</dbReference>
<dbReference type="Pfam" id="PF05368">
    <property type="entry name" value="NmrA"/>
    <property type="match status" value="1"/>
</dbReference>
<dbReference type="AlphaFoldDB" id="A0A9P4XAY6"/>
<dbReference type="InterPro" id="IPR051164">
    <property type="entry name" value="NmrA-like_oxidored"/>
</dbReference>
<feature type="domain" description="NmrA-like" evidence="3">
    <location>
        <begin position="1"/>
        <end position="252"/>
    </location>
</feature>
<reference evidence="4 5" key="1">
    <citation type="submission" date="2018-06" db="EMBL/GenBank/DDBJ databases">
        <title>Genome analysis of cellulolytic fungus Trichoderma lentiforme CFAM-422.</title>
        <authorList>
            <person name="Steindorff A.S."/>
            <person name="Formighieri E.F."/>
            <person name="Midorikawa G.E.O."/>
            <person name="Tamietti M.S."/>
            <person name="Ramos E.Z."/>
            <person name="Silva A.S."/>
            <person name="Bon E.P.S."/>
            <person name="Mendes T.D."/>
            <person name="Damaso M.C.T."/>
            <person name="Favaro L.C.L."/>
        </authorList>
    </citation>
    <scope>NUCLEOTIDE SEQUENCE [LARGE SCALE GENOMIC DNA]</scope>
    <source>
        <strain evidence="4 5">CFAM-422</strain>
    </source>
</reference>
<evidence type="ECO:0000313" key="4">
    <source>
        <dbReference type="EMBL" id="KAF3066851.1"/>
    </source>
</evidence>
<dbReference type="InterPro" id="IPR008030">
    <property type="entry name" value="NmrA-like"/>
</dbReference>
<accession>A0A9P4XAY6</accession>
<dbReference type="PANTHER" id="PTHR42748">
    <property type="entry name" value="NITROGEN METABOLITE REPRESSION PROTEIN NMRA FAMILY MEMBER"/>
    <property type="match status" value="1"/>
</dbReference>
<evidence type="ECO:0000256" key="1">
    <source>
        <dbReference type="ARBA" id="ARBA00006328"/>
    </source>
</evidence>
<comment type="similarity">
    <text evidence="1">Belongs to the NmrA-type oxidoreductase family.</text>
</comment>
<comment type="caution">
    <text evidence="4">The sequence shown here is derived from an EMBL/GenBank/DDBJ whole genome shotgun (WGS) entry which is preliminary data.</text>
</comment>
<keyword evidence="2" id="KW-0521">NADP</keyword>